<accession>A0ABV1GMS9</accession>
<keyword evidence="1" id="KW-0472">Membrane</keyword>
<proteinExistence type="predicted"/>
<protein>
    <submittedName>
        <fullName evidence="2">Uncharacterized protein</fullName>
    </submittedName>
</protein>
<keyword evidence="3" id="KW-1185">Reference proteome</keyword>
<name>A0ABV1GMS9_9FIRM</name>
<keyword evidence="1" id="KW-1133">Transmembrane helix</keyword>
<dbReference type="EMBL" id="JBBMES010000005">
    <property type="protein sequence ID" value="MEQ2534748.1"/>
    <property type="molecule type" value="Genomic_DNA"/>
</dbReference>
<evidence type="ECO:0000313" key="3">
    <source>
        <dbReference type="Proteomes" id="UP001480973"/>
    </source>
</evidence>
<comment type="caution">
    <text evidence="2">The sequence shown here is derived from an EMBL/GenBank/DDBJ whole genome shotgun (WGS) entry which is preliminary data.</text>
</comment>
<dbReference type="Proteomes" id="UP001480973">
    <property type="component" value="Unassembled WGS sequence"/>
</dbReference>
<sequence length="188" mass="22105">MGRKDTLAAKSIRKMYEQLNLNQSDIFSKTKLLLSVYRDVVWITLSESTRVNEELVYYGEELDSALIYLELFAPDTEKQEFESRISALFENKWMVDLIDTAMAKIYDYHNNGRLYHEIISKSYLTAFRYTESELLDFLNMERSTFYDRKREAILLLGVSLWGYAIPCFKGIFNMKGADENSDIPDFFK</sequence>
<evidence type="ECO:0000256" key="1">
    <source>
        <dbReference type="SAM" id="Phobius"/>
    </source>
</evidence>
<organism evidence="2 3">
    <name type="scientific">Lachnospira intestinalis</name>
    <dbReference type="NCBI Taxonomy" id="3133158"/>
    <lineage>
        <taxon>Bacteria</taxon>
        <taxon>Bacillati</taxon>
        <taxon>Bacillota</taxon>
        <taxon>Clostridia</taxon>
        <taxon>Lachnospirales</taxon>
        <taxon>Lachnospiraceae</taxon>
        <taxon>Lachnospira</taxon>
    </lineage>
</organism>
<feature type="transmembrane region" description="Helical" evidence="1">
    <location>
        <begin position="152"/>
        <end position="172"/>
    </location>
</feature>
<gene>
    <name evidence="2" type="ORF">WMO38_06415</name>
</gene>
<reference evidence="2 3" key="1">
    <citation type="submission" date="2024-03" db="EMBL/GenBank/DDBJ databases">
        <title>Human intestinal bacterial collection.</title>
        <authorList>
            <person name="Pauvert C."/>
            <person name="Hitch T.C.A."/>
            <person name="Clavel T."/>
        </authorList>
    </citation>
    <scope>NUCLEOTIDE SEQUENCE [LARGE SCALE GENOMIC DNA]</scope>
    <source>
        <strain evidence="2 3">CLA-JM-H10</strain>
    </source>
</reference>
<evidence type="ECO:0000313" key="2">
    <source>
        <dbReference type="EMBL" id="MEQ2534748.1"/>
    </source>
</evidence>
<keyword evidence="1" id="KW-0812">Transmembrane</keyword>